<keyword evidence="1" id="KW-0472">Membrane</keyword>
<reference evidence="2" key="1">
    <citation type="journal article" date="2010" name="ISME J.">
        <title>Metagenome of the Mediterranean deep chlorophyll maximum studied by direct and fosmid library 454 pyrosequencing.</title>
        <authorList>
            <person name="Ghai R."/>
            <person name="Martin-Cuadrado A.B."/>
            <person name="Molto A.G."/>
            <person name="Heredia I.G."/>
            <person name="Cabrera R."/>
            <person name="Martin J."/>
            <person name="Verdu M."/>
            <person name="Deschamps P."/>
            <person name="Moreira D."/>
            <person name="Lopez-Garcia P."/>
            <person name="Mira A."/>
            <person name="Rodriguez-Valera F."/>
        </authorList>
    </citation>
    <scope>NUCLEOTIDE SEQUENCE</scope>
</reference>
<dbReference type="AlphaFoldDB" id="D6PBQ6"/>
<feature type="transmembrane region" description="Helical" evidence="1">
    <location>
        <begin position="70"/>
        <end position="89"/>
    </location>
</feature>
<keyword evidence="1" id="KW-1133">Transmembrane helix</keyword>
<name>D6PBQ6_9ARCH</name>
<feature type="transmembrane region" description="Helical" evidence="1">
    <location>
        <begin position="101"/>
        <end position="130"/>
    </location>
</feature>
<evidence type="ECO:0000313" key="2">
    <source>
        <dbReference type="EMBL" id="ADD93157.1"/>
    </source>
</evidence>
<dbReference type="EMBL" id="GU942967">
    <property type="protein sequence ID" value="ADD93157.1"/>
    <property type="molecule type" value="Genomic_DNA"/>
</dbReference>
<organism evidence="2">
    <name type="scientific">uncultured archaeon MedDCM-OCT-S05-C724</name>
    <dbReference type="NCBI Taxonomy" id="743093"/>
    <lineage>
        <taxon>Archaea</taxon>
        <taxon>environmental samples</taxon>
    </lineage>
</organism>
<proteinExistence type="predicted"/>
<keyword evidence="1" id="KW-0812">Transmembrane</keyword>
<evidence type="ECO:0000256" key="1">
    <source>
        <dbReference type="SAM" id="Phobius"/>
    </source>
</evidence>
<protein>
    <submittedName>
        <fullName evidence="2">Uncharacterized protein</fullName>
    </submittedName>
</protein>
<sequence length="147" mass="16511">MSNDDDFQDMLNNLDIVVESMEEGHTIITPRVDHESRGKTLLELQKELLDPDARQHALYRLYLNPTFRKLIAGFAIVSFIHILLLIFATTLSTPGRNVFTLFLLIIYLWVSETFPLPVTALMAGVALVLLGEDRDLAFASYAADSVS</sequence>
<accession>D6PBQ6</accession>